<accession>A0A7W5D233</accession>
<name>A0A7W5D233_9ACTN</name>
<comment type="caution">
    <text evidence="2">The sequence shown here is derived from an EMBL/GenBank/DDBJ whole genome shotgun (WGS) entry which is preliminary data.</text>
</comment>
<evidence type="ECO:0000313" key="2">
    <source>
        <dbReference type="EMBL" id="MBB3171275.1"/>
    </source>
</evidence>
<dbReference type="Proteomes" id="UP000530850">
    <property type="component" value="Unassembled WGS sequence"/>
</dbReference>
<evidence type="ECO:0000313" key="3">
    <source>
        <dbReference type="Proteomes" id="UP000530850"/>
    </source>
</evidence>
<dbReference type="AlphaFoldDB" id="A0A7W5D233"/>
<sequence length="176" mass="17917">MRRRLARAVCALAAMVLAVAAAALGEKMLAGEGGVVEAAPPTAQAMARAALEGTVDEMLVSAGAQVTREEAAEGCGATEAGGDWDAPPWLSEVLAALPAPSQVLTGGGGAVVSLHWQRDEGQARQLGDLLSAAGWTAVDSGVSECATYVRGEGEGEWLMISQWRCGEGVVVLAQCV</sequence>
<dbReference type="EMBL" id="JACHYA010000003">
    <property type="protein sequence ID" value="MBB3171275.1"/>
    <property type="molecule type" value="Genomic_DNA"/>
</dbReference>
<reference evidence="2 3" key="1">
    <citation type="submission" date="2020-08" db="EMBL/GenBank/DDBJ databases">
        <title>Sequencing the genomes of 1000 actinobacteria strains.</title>
        <authorList>
            <person name="Klenk H.-P."/>
        </authorList>
    </citation>
    <scope>NUCLEOTIDE SEQUENCE [LARGE SCALE GENOMIC DNA]</scope>
    <source>
        <strain evidence="2 3">DSM 22242</strain>
    </source>
</reference>
<proteinExistence type="predicted"/>
<gene>
    <name evidence="2" type="ORF">FHR31_001093</name>
</gene>
<dbReference type="GeneID" id="93356252"/>
<feature type="chain" id="PRO_5039365715" evidence="1">
    <location>
        <begin position="21"/>
        <end position="176"/>
    </location>
</feature>
<feature type="signal peptide" evidence="1">
    <location>
        <begin position="1"/>
        <end position="20"/>
    </location>
</feature>
<protein>
    <submittedName>
        <fullName evidence="2">Uncharacterized protein</fullName>
    </submittedName>
</protein>
<dbReference type="RefSeq" id="WP_148041076.1">
    <property type="nucleotide sequence ID" value="NZ_CAOKAH010000004.1"/>
</dbReference>
<organism evidence="2 3">
    <name type="scientific">Parvibacter caecicola</name>
    <dbReference type="NCBI Taxonomy" id="747645"/>
    <lineage>
        <taxon>Bacteria</taxon>
        <taxon>Bacillati</taxon>
        <taxon>Actinomycetota</taxon>
        <taxon>Coriobacteriia</taxon>
        <taxon>Coriobacteriales</taxon>
        <taxon>Coriobacteriaceae</taxon>
        <taxon>Parvibacter</taxon>
    </lineage>
</organism>
<keyword evidence="1" id="KW-0732">Signal</keyword>
<evidence type="ECO:0000256" key="1">
    <source>
        <dbReference type="SAM" id="SignalP"/>
    </source>
</evidence>